<name>A0AAU7LZ45_9BURK</name>
<accession>A0AAU7LZ45</accession>
<dbReference type="Pfam" id="PF09867">
    <property type="entry name" value="TagF_N"/>
    <property type="match status" value="1"/>
</dbReference>
<dbReference type="Gene3D" id="3.40.1730.10">
    <property type="entry name" value="pa0076 domain"/>
    <property type="match status" value="1"/>
</dbReference>
<reference evidence="1" key="1">
    <citation type="submission" date="2024-05" db="EMBL/GenBank/DDBJ databases">
        <authorList>
            <person name="Bunk B."/>
            <person name="Swiderski J."/>
            <person name="Sproer C."/>
            <person name="Thiel V."/>
        </authorList>
    </citation>
    <scope>NUCLEOTIDE SEQUENCE</scope>
    <source>
        <strain evidence="1">DSM 17735</strain>
        <plasmid evidence="1">p2</plasmid>
    </source>
</reference>
<dbReference type="RefSeq" id="WP_349282655.1">
    <property type="nucleotide sequence ID" value="NZ_CBCSCU010000062.1"/>
</dbReference>
<proteinExistence type="predicted"/>
<evidence type="ECO:0000313" key="1">
    <source>
        <dbReference type="EMBL" id="XBP72856.1"/>
    </source>
</evidence>
<dbReference type="InterPro" id="IPR038225">
    <property type="entry name" value="TagF_sf"/>
</dbReference>
<sequence length="195" mass="20993">MVKPPPGRVSWYGKLPARGDFVGRGLPTRWRSDWDAWLQRGLALAATRLEGAALRERLGAFAPWRYLALPAPGEIWCGILVPSHDRVGRAFPLTLAERLAAPAPPHESAARLASLLDAAAAGPEALEAAIAALPPRSEQEFKPAEAWPSQPASLWWPLAAAHDFAPRAAAWPPEPALLLELLDIQPAAHQIASAE</sequence>
<organism evidence="1">
    <name type="scientific">Polaromonas hydrogenivorans</name>
    <dbReference type="NCBI Taxonomy" id="335476"/>
    <lineage>
        <taxon>Bacteria</taxon>
        <taxon>Pseudomonadati</taxon>
        <taxon>Pseudomonadota</taxon>
        <taxon>Betaproteobacteria</taxon>
        <taxon>Burkholderiales</taxon>
        <taxon>Comamonadaceae</taxon>
        <taxon>Polaromonas</taxon>
    </lineage>
</organism>
<gene>
    <name evidence="1" type="primary">tagF</name>
    <name evidence="1" type="ORF">ABLV49_22825</name>
</gene>
<keyword evidence="1" id="KW-0614">Plasmid</keyword>
<dbReference type="InterPro" id="IPR017748">
    <property type="entry name" value="TagF"/>
</dbReference>
<geneLocation type="plasmid" evidence="1">
    <name>p2</name>
</geneLocation>
<dbReference type="EMBL" id="CP157677">
    <property type="protein sequence ID" value="XBP72856.1"/>
    <property type="molecule type" value="Genomic_DNA"/>
</dbReference>
<dbReference type="AlphaFoldDB" id="A0AAU7LZ45"/>
<dbReference type="NCBIfam" id="TIGR03373">
    <property type="entry name" value="VI_minor_4"/>
    <property type="match status" value="1"/>
</dbReference>
<protein>
    <submittedName>
        <fullName evidence="1">Type VI secretion system-associated protein TagF</fullName>
    </submittedName>
</protein>